<feature type="transmembrane region" description="Helical" evidence="6">
    <location>
        <begin position="65"/>
        <end position="85"/>
    </location>
</feature>
<feature type="transmembrane region" description="Helical" evidence="6">
    <location>
        <begin position="129"/>
        <end position="148"/>
    </location>
</feature>
<sequence length="344" mass="38489">MLMLQQIFYPAAHTILGAWYKPEELGKRACIFHASSAAANMFSGYLQAGVYEGLNGVRNLPGWKWLFIMDGVISAPIAIAGFFLLPDLPENTRAFYLSETDRVLAQKRMASINRAPRAKLNLAAFKKIFLRWHIYLLSILYIIFINTGPSSSINPMSLWLKAEGYSVYKINMIPTAQSAIQLVTTVIFAILSDLIRRRWPLMGFSTFFGFLSSLLLVIWSIPIGLKWFAYFIARVAVPFGPLAMSWANEICGGDAEERAIVIGVMNSLGYAFNAWVPLLTYPQVEGPKFRRGFAFSTGAFIAQGAITAIVAYYWSRERKASKKEEDVTEVSNGCAIEQSSRNLE</sequence>
<feature type="transmembrane region" description="Helical" evidence="6">
    <location>
        <begin position="259"/>
        <end position="281"/>
    </location>
</feature>
<evidence type="ECO:0000256" key="2">
    <source>
        <dbReference type="ARBA" id="ARBA00022448"/>
    </source>
</evidence>
<protein>
    <submittedName>
        <fullName evidence="7">Putative pantothenate transporter liz1</fullName>
    </submittedName>
</protein>
<evidence type="ECO:0000313" key="7">
    <source>
        <dbReference type="EMBL" id="KKY21995.1"/>
    </source>
</evidence>
<evidence type="ECO:0000256" key="1">
    <source>
        <dbReference type="ARBA" id="ARBA00004141"/>
    </source>
</evidence>
<evidence type="ECO:0000256" key="6">
    <source>
        <dbReference type="SAM" id="Phobius"/>
    </source>
</evidence>
<dbReference type="Proteomes" id="UP000053317">
    <property type="component" value="Unassembled WGS sequence"/>
</dbReference>
<organism evidence="7 8">
    <name type="scientific">Phaeomoniella chlamydospora</name>
    <name type="common">Phaeoacremonium chlamydosporum</name>
    <dbReference type="NCBI Taxonomy" id="158046"/>
    <lineage>
        <taxon>Eukaryota</taxon>
        <taxon>Fungi</taxon>
        <taxon>Dikarya</taxon>
        <taxon>Ascomycota</taxon>
        <taxon>Pezizomycotina</taxon>
        <taxon>Eurotiomycetes</taxon>
        <taxon>Chaetothyriomycetidae</taxon>
        <taxon>Phaeomoniellales</taxon>
        <taxon>Phaeomoniellaceae</taxon>
        <taxon>Phaeomoniella</taxon>
    </lineage>
</organism>
<keyword evidence="4 6" id="KW-1133">Transmembrane helix</keyword>
<feature type="transmembrane region" description="Helical" evidence="6">
    <location>
        <begin position="293"/>
        <end position="314"/>
    </location>
</feature>
<dbReference type="EMBL" id="LCWF01000080">
    <property type="protein sequence ID" value="KKY21995.1"/>
    <property type="molecule type" value="Genomic_DNA"/>
</dbReference>
<dbReference type="PANTHER" id="PTHR43791">
    <property type="entry name" value="PERMEASE-RELATED"/>
    <property type="match status" value="1"/>
</dbReference>
<feature type="transmembrane region" description="Helical" evidence="6">
    <location>
        <begin position="168"/>
        <end position="191"/>
    </location>
</feature>
<keyword evidence="3 6" id="KW-0812">Transmembrane</keyword>
<comment type="caution">
    <text evidence="7">The sequence shown here is derived from an EMBL/GenBank/DDBJ whole genome shotgun (WGS) entry which is preliminary data.</text>
</comment>
<dbReference type="OrthoDB" id="3639251at2759"/>
<accession>A0A0G2GZH2</accession>
<keyword evidence="8" id="KW-1185">Reference proteome</keyword>
<reference evidence="7 8" key="2">
    <citation type="submission" date="2015-05" db="EMBL/GenBank/DDBJ databases">
        <authorList>
            <person name="Morales-Cruz A."/>
            <person name="Amrine K.C."/>
            <person name="Cantu D."/>
        </authorList>
    </citation>
    <scope>NUCLEOTIDE SEQUENCE [LARGE SCALE GENOMIC DNA]</scope>
    <source>
        <strain evidence="7">UCRPC4</strain>
    </source>
</reference>
<dbReference type="InterPro" id="IPR011701">
    <property type="entry name" value="MFS"/>
</dbReference>
<dbReference type="GO" id="GO:0022857">
    <property type="term" value="F:transmembrane transporter activity"/>
    <property type="evidence" value="ECO:0007669"/>
    <property type="project" value="InterPro"/>
</dbReference>
<comment type="subcellular location">
    <subcellularLocation>
        <location evidence="1">Membrane</location>
        <topology evidence="1">Multi-pass membrane protein</topology>
    </subcellularLocation>
</comment>
<dbReference type="FunFam" id="1.20.1250.20:FF:000386">
    <property type="entry name" value="MFS general substrate transporter"/>
    <property type="match status" value="1"/>
</dbReference>
<keyword evidence="2" id="KW-0813">Transport</keyword>
<feature type="transmembrane region" description="Helical" evidence="6">
    <location>
        <begin position="227"/>
        <end position="247"/>
    </location>
</feature>
<feature type="transmembrane region" description="Helical" evidence="6">
    <location>
        <begin position="203"/>
        <end position="221"/>
    </location>
</feature>
<gene>
    <name evidence="7" type="ORF">UCRPC4_g03411</name>
</gene>
<dbReference type="Gene3D" id="1.20.1250.20">
    <property type="entry name" value="MFS general substrate transporter like domains"/>
    <property type="match status" value="2"/>
</dbReference>
<evidence type="ECO:0000313" key="8">
    <source>
        <dbReference type="Proteomes" id="UP000053317"/>
    </source>
</evidence>
<proteinExistence type="predicted"/>
<reference evidence="7 8" key="1">
    <citation type="submission" date="2015-05" db="EMBL/GenBank/DDBJ databases">
        <title>Distinctive expansion of gene families associated with plant cell wall degradation and secondary metabolism in the genomes of grapevine trunk pathogens.</title>
        <authorList>
            <person name="Lawrence D.P."/>
            <person name="Travadon R."/>
            <person name="Rolshausen P.E."/>
            <person name="Baumgartner K."/>
        </authorList>
    </citation>
    <scope>NUCLEOTIDE SEQUENCE [LARGE SCALE GENOMIC DNA]</scope>
    <source>
        <strain evidence="7">UCRPC4</strain>
    </source>
</reference>
<dbReference type="SUPFAM" id="SSF103473">
    <property type="entry name" value="MFS general substrate transporter"/>
    <property type="match status" value="1"/>
</dbReference>
<evidence type="ECO:0000256" key="3">
    <source>
        <dbReference type="ARBA" id="ARBA00022692"/>
    </source>
</evidence>
<dbReference type="PANTHER" id="PTHR43791:SF39">
    <property type="entry name" value="TRANSPORTER LIZ1_SEO1, PUTATIVE (AFU_ORTHOLOGUE AFUA_3G00980)-RELATED"/>
    <property type="match status" value="1"/>
</dbReference>
<evidence type="ECO:0000256" key="5">
    <source>
        <dbReference type="ARBA" id="ARBA00023136"/>
    </source>
</evidence>
<keyword evidence="5 6" id="KW-0472">Membrane</keyword>
<dbReference type="GO" id="GO:0016020">
    <property type="term" value="C:membrane"/>
    <property type="evidence" value="ECO:0007669"/>
    <property type="project" value="UniProtKB-SubCell"/>
</dbReference>
<dbReference type="Pfam" id="PF07690">
    <property type="entry name" value="MFS_1"/>
    <property type="match status" value="1"/>
</dbReference>
<dbReference type="AlphaFoldDB" id="A0A0G2GZH2"/>
<evidence type="ECO:0000256" key="4">
    <source>
        <dbReference type="ARBA" id="ARBA00022989"/>
    </source>
</evidence>
<name>A0A0G2GZH2_PHACM</name>
<dbReference type="InterPro" id="IPR036259">
    <property type="entry name" value="MFS_trans_sf"/>
</dbReference>